<accession>A0A5P1RHG7</accession>
<organism evidence="1 2">
    <name type="scientific">Neptunomonas concharum</name>
    <dbReference type="NCBI Taxonomy" id="1031538"/>
    <lineage>
        <taxon>Bacteria</taxon>
        <taxon>Pseudomonadati</taxon>
        <taxon>Pseudomonadota</taxon>
        <taxon>Gammaproteobacteria</taxon>
        <taxon>Oceanospirillales</taxon>
        <taxon>Oceanospirillaceae</taxon>
        <taxon>Neptunomonas</taxon>
    </lineage>
</organism>
<gene>
    <name evidence="1" type="ORF">F0U83_13910</name>
</gene>
<dbReference type="KEGG" id="ncu:F0U83_13910"/>
<sequence length="242" mass="27200">MRCDLNIFQPLTYSHVAALLLSLLLLTGCQQGGTRPFHIKNLGKSDIDMVTDAHMQELNTLAKALMIKLYKLNPRELKKAPKGTTIAKRVQQLFGMPRTVRFTELGNAYGNSAIPLTFNPDFQGDRVFALMAGVAGMIHTSYNFQDEFFMLDKLDQQKIYNCARNLESIAWLLNNRRDGHGNLLLLSNSIDGETRISNLSFERLFGKMISLQDMMARLIADQNNRAINKVLHGVASTTLLPI</sequence>
<dbReference type="PROSITE" id="PS51257">
    <property type="entry name" value="PROKAR_LIPOPROTEIN"/>
    <property type="match status" value="1"/>
</dbReference>
<reference evidence="1 2" key="1">
    <citation type="journal article" date="2019" name="Biochem. Eng. J.">
        <title>Metabolic engineering of the marine bacteria Neptunomonas concharum for the production of acetoin and meso-2,3-butanediol from acetate.</title>
        <authorList>
            <person name="Li W."/>
            <person name="Pu N."/>
            <person name="Liu C.-X."/>
            <person name="Yuan Q.-P."/>
            <person name="Li Z.-J."/>
        </authorList>
    </citation>
    <scope>NUCLEOTIDE SEQUENCE [LARGE SCALE GENOMIC DNA]</scope>
    <source>
        <strain evidence="1 2">JCM17730</strain>
    </source>
</reference>
<dbReference type="OrthoDB" id="5866325at2"/>
<keyword evidence="2" id="KW-1185">Reference proteome</keyword>
<evidence type="ECO:0000313" key="2">
    <source>
        <dbReference type="Proteomes" id="UP000324760"/>
    </source>
</evidence>
<protein>
    <recommendedName>
        <fullName evidence="3">Lipoprotein</fullName>
    </recommendedName>
</protein>
<dbReference type="AlphaFoldDB" id="A0A5P1RHG7"/>
<dbReference type="EMBL" id="CP043869">
    <property type="protein sequence ID" value="QEQ98451.1"/>
    <property type="molecule type" value="Genomic_DNA"/>
</dbReference>
<dbReference type="Proteomes" id="UP000324760">
    <property type="component" value="Chromosome"/>
</dbReference>
<evidence type="ECO:0000313" key="1">
    <source>
        <dbReference type="EMBL" id="QEQ98451.1"/>
    </source>
</evidence>
<name>A0A5P1RHG7_9GAMM</name>
<proteinExistence type="predicted"/>
<evidence type="ECO:0008006" key="3">
    <source>
        <dbReference type="Google" id="ProtNLM"/>
    </source>
</evidence>
<dbReference type="RefSeq" id="WP_138987991.1">
    <property type="nucleotide sequence ID" value="NZ_CP043869.1"/>
</dbReference>